<reference evidence="1 2" key="1">
    <citation type="submission" date="2018-12" db="EMBL/GenBank/DDBJ databases">
        <title>Genome Sequence of Candidatus Viridilinea halotolerans isolated from saline sulfide-rich spring.</title>
        <authorList>
            <person name="Grouzdev D.S."/>
            <person name="Burganskaya E.I."/>
            <person name="Krutkina M.S."/>
            <person name="Sukhacheva M.V."/>
            <person name="Gorlenko V.M."/>
        </authorList>
    </citation>
    <scope>NUCLEOTIDE SEQUENCE [LARGE SCALE GENOMIC DNA]</scope>
    <source>
        <strain evidence="1">Chok-6</strain>
    </source>
</reference>
<proteinExistence type="predicted"/>
<gene>
    <name evidence="1" type="ORF">EI684_06380</name>
</gene>
<sequence>MNDDALPEALEYDLTANGDAMPVRVAEAFHAYYALGPQRSLRKLADGGTFRLASLERWSAHFGWQRRCRDLHDEEMRAARSAAHKEAANLARRRLRNAQLLQEAGLTILARAKIAELGEDGARDMLGDARHMMVEGMRAERLELGEATEHVRTLPPPKPLDEMTDEELDAYIARLEQHPHE</sequence>
<dbReference type="AlphaFoldDB" id="A0A426U4A5"/>
<evidence type="ECO:0000313" key="1">
    <source>
        <dbReference type="EMBL" id="RRR74737.1"/>
    </source>
</evidence>
<evidence type="ECO:0000313" key="2">
    <source>
        <dbReference type="Proteomes" id="UP000280307"/>
    </source>
</evidence>
<accession>A0A426U4A5</accession>
<dbReference type="EMBL" id="RSAS01000243">
    <property type="protein sequence ID" value="RRR74737.1"/>
    <property type="molecule type" value="Genomic_DNA"/>
</dbReference>
<protein>
    <submittedName>
        <fullName evidence="1">Uncharacterized protein</fullName>
    </submittedName>
</protein>
<organism evidence="1 2">
    <name type="scientific">Candidatus Viridilinea halotolerans</name>
    <dbReference type="NCBI Taxonomy" id="2491704"/>
    <lineage>
        <taxon>Bacteria</taxon>
        <taxon>Bacillati</taxon>
        <taxon>Chloroflexota</taxon>
        <taxon>Chloroflexia</taxon>
        <taxon>Chloroflexales</taxon>
        <taxon>Chloroflexineae</taxon>
        <taxon>Oscillochloridaceae</taxon>
        <taxon>Candidatus Viridilinea</taxon>
    </lineage>
</organism>
<name>A0A426U4A5_9CHLR</name>
<dbReference type="Proteomes" id="UP000280307">
    <property type="component" value="Unassembled WGS sequence"/>
</dbReference>
<comment type="caution">
    <text evidence="1">The sequence shown here is derived from an EMBL/GenBank/DDBJ whole genome shotgun (WGS) entry which is preliminary data.</text>
</comment>